<evidence type="ECO:0000313" key="1">
    <source>
        <dbReference type="EMBL" id="CUQ77175.1"/>
    </source>
</evidence>
<proteinExistence type="predicted"/>
<dbReference type="EMBL" id="CZBU01000003">
    <property type="protein sequence ID" value="CUQ77175.1"/>
    <property type="molecule type" value="Genomic_DNA"/>
</dbReference>
<accession>A0A174YPW5</accession>
<dbReference type="Proteomes" id="UP000095621">
    <property type="component" value="Unassembled WGS sequence"/>
</dbReference>
<protein>
    <submittedName>
        <fullName evidence="1">Uncharacterized protein</fullName>
    </submittedName>
</protein>
<organism evidence="1 2">
    <name type="scientific">Lachnospira eligens</name>
    <dbReference type="NCBI Taxonomy" id="39485"/>
    <lineage>
        <taxon>Bacteria</taxon>
        <taxon>Bacillati</taxon>
        <taxon>Bacillota</taxon>
        <taxon>Clostridia</taxon>
        <taxon>Lachnospirales</taxon>
        <taxon>Lachnospiraceae</taxon>
        <taxon>Lachnospira</taxon>
    </lineage>
</organism>
<dbReference type="AlphaFoldDB" id="A0A174YPW5"/>
<gene>
    <name evidence="1" type="ORF">ERS852490_01432</name>
</gene>
<name>A0A174YPW5_9FIRM</name>
<reference evidence="1 2" key="1">
    <citation type="submission" date="2015-09" db="EMBL/GenBank/DDBJ databases">
        <authorList>
            <consortium name="Pathogen Informatics"/>
        </authorList>
    </citation>
    <scope>NUCLEOTIDE SEQUENCE [LARGE SCALE GENOMIC DNA]</scope>
    <source>
        <strain evidence="1 2">2789STDY5834875</strain>
    </source>
</reference>
<evidence type="ECO:0000313" key="2">
    <source>
        <dbReference type="Proteomes" id="UP000095621"/>
    </source>
</evidence>
<sequence length="49" mass="5644">MKQGVKLAIVGIAGYFIGYYKFKYKFVKTIANEYIDSQLKNDDTDETES</sequence>